<gene>
    <name evidence="4" type="primary">lss_4</name>
    <name evidence="4" type="ORF">C1752_14064</name>
</gene>
<dbReference type="CDD" id="cd12797">
    <property type="entry name" value="M23_peptidase"/>
    <property type="match status" value="1"/>
</dbReference>
<organism evidence="4 5">
    <name type="scientific">Acaryochloris thomasi RCC1774</name>
    <dbReference type="NCBI Taxonomy" id="1764569"/>
    <lineage>
        <taxon>Bacteria</taxon>
        <taxon>Bacillati</taxon>
        <taxon>Cyanobacteriota</taxon>
        <taxon>Cyanophyceae</taxon>
        <taxon>Acaryochloridales</taxon>
        <taxon>Acaryochloridaceae</taxon>
        <taxon>Acaryochloris</taxon>
        <taxon>Acaryochloris thomasi</taxon>
    </lineage>
</organism>
<dbReference type="Pfam" id="PF01551">
    <property type="entry name" value="Peptidase_M23"/>
    <property type="match status" value="1"/>
</dbReference>
<evidence type="ECO:0000256" key="2">
    <source>
        <dbReference type="SAM" id="MobiDB-lite"/>
    </source>
</evidence>
<keyword evidence="1" id="KW-0732">Signal</keyword>
<reference evidence="4 5" key="1">
    <citation type="journal article" date="2018" name="Sci. Rep.">
        <title>A novel species of the marine cyanobacterium Acaryochloris with a unique pigment content and lifestyle.</title>
        <authorList>
            <person name="Partensky F."/>
            <person name="Six C."/>
            <person name="Ratin M."/>
            <person name="Garczarek L."/>
            <person name="Vaulot D."/>
            <person name="Probert I."/>
            <person name="Calteau A."/>
            <person name="Gourvil P."/>
            <person name="Marie D."/>
            <person name="Grebert T."/>
            <person name="Bouchier C."/>
            <person name="Le Panse S."/>
            <person name="Gachenot M."/>
            <person name="Rodriguez F."/>
            <person name="Garrido J.L."/>
        </authorList>
    </citation>
    <scope>NUCLEOTIDE SEQUENCE [LARGE SCALE GENOMIC DNA]</scope>
    <source>
        <strain evidence="4 5">RCC1774</strain>
    </source>
</reference>
<accession>A0A2W1J704</accession>
<dbReference type="EMBL" id="PQWO01000043">
    <property type="protein sequence ID" value="PZD70319.1"/>
    <property type="molecule type" value="Genomic_DNA"/>
</dbReference>
<dbReference type="AlphaFoldDB" id="A0A2W1J704"/>
<comment type="caution">
    <text evidence="4">The sequence shown here is derived from an EMBL/GenBank/DDBJ whole genome shotgun (WGS) entry which is preliminary data.</text>
</comment>
<name>A0A2W1J704_9CYAN</name>
<evidence type="ECO:0000313" key="5">
    <source>
        <dbReference type="Proteomes" id="UP000248857"/>
    </source>
</evidence>
<dbReference type="InterPro" id="IPR037257">
    <property type="entry name" value="T2SS_E_N_sf"/>
</dbReference>
<dbReference type="Gene3D" id="2.70.70.10">
    <property type="entry name" value="Glucose Permease (Domain IIA)"/>
    <property type="match status" value="1"/>
</dbReference>
<sequence>MLAKSFRNREKIRIGELMLQRGLINQSQLTQALAEQKQSGAQLGEICKQQGWVSQAQLQQVLNGQRRRNITRGKVRIGEVLMQRGLISQVQLTQALTEQKQNGLQLGDILVQRGWVSPTQLRQALYEQRRSNVITTVLLTATTLIPGATRLVSSTPVVAYGHEISQDEISLKLHYSDLSVSPPIVDPETEVDNPELKASYMDLMEIGGADIEGTSFKQARSSQEENRVEQPLHDKPTVSSPLQGFCHPLNGKGWLSQGIRGRTHRGRMEYAYDFAADIGTPVYAMRSGQVIAVRDKYPDTGGGKDRIAKFNYVLIEHDNGYRSAYIHLQQDFIDSIAIKAGDSVEAGQLIGFSGNSGWSTGPHLHLEVQRPGRRGRFTKTAPFSISGTCQDDQIAQN</sequence>
<evidence type="ECO:0000313" key="4">
    <source>
        <dbReference type="EMBL" id="PZD70319.1"/>
    </source>
</evidence>
<dbReference type="EC" id="3.4.24.75" evidence="4"/>
<evidence type="ECO:0000259" key="3">
    <source>
        <dbReference type="Pfam" id="PF01551"/>
    </source>
</evidence>
<dbReference type="RefSeq" id="WP_233501908.1">
    <property type="nucleotide sequence ID" value="NZ_CAWNWM010000043.1"/>
</dbReference>
<dbReference type="Proteomes" id="UP000248857">
    <property type="component" value="Unassembled WGS sequence"/>
</dbReference>
<dbReference type="InterPro" id="IPR050570">
    <property type="entry name" value="Cell_wall_metabolism_enzyme"/>
</dbReference>
<feature type="compositionally biased region" description="Basic and acidic residues" evidence="2">
    <location>
        <begin position="222"/>
        <end position="236"/>
    </location>
</feature>
<keyword evidence="4" id="KW-0378">Hydrolase</keyword>
<dbReference type="GO" id="GO:0004222">
    <property type="term" value="F:metalloendopeptidase activity"/>
    <property type="evidence" value="ECO:0007669"/>
    <property type="project" value="TreeGrafter"/>
</dbReference>
<proteinExistence type="predicted"/>
<dbReference type="InterPro" id="IPR016047">
    <property type="entry name" value="M23ase_b-sheet_dom"/>
</dbReference>
<keyword evidence="5" id="KW-1185">Reference proteome</keyword>
<feature type="domain" description="M23ase beta-sheet core" evidence="3">
    <location>
        <begin position="268"/>
        <end position="372"/>
    </location>
</feature>
<evidence type="ECO:0000256" key="1">
    <source>
        <dbReference type="ARBA" id="ARBA00022729"/>
    </source>
</evidence>
<protein>
    <submittedName>
        <fullName evidence="4">Lysostaphin</fullName>
        <ecNumber evidence="4">3.4.24.75</ecNumber>
    </submittedName>
</protein>
<dbReference type="InterPro" id="IPR011055">
    <property type="entry name" value="Dup_hybrid_motif"/>
</dbReference>
<feature type="region of interest" description="Disordered" evidence="2">
    <location>
        <begin position="216"/>
        <end position="241"/>
    </location>
</feature>
<dbReference type="SUPFAM" id="SSF160246">
    <property type="entry name" value="EspE N-terminal domain-like"/>
    <property type="match status" value="2"/>
</dbReference>
<dbReference type="SUPFAM" id="SSF51261">
    <property type="entry name" value="Duplicated hybrid motif"/>
    <property type="match status" value="1"/>
</dbReference>
<dbReference type="PANTHER" id="PTHR21666:SF289">
    <property type="entry name" value="L-ALA--D-GLU ENDOPEPTIDASE"/>
    <property type="match status" value="1"/>
</dbReference>
<dbReference type="PANTHER" id="PTHR21666">
    <property type="entry name" value="PEPTIDASE-RELATED"/>
    <property type="match status" value="1"/>
</dbReference>